<feature type="chain" id="PRO_5021253455" evidence="1">
    <location>
        <begin position="22"/>
        <end position="1271"/>
    </location>
</feature>
<dbReference type="InterPro" id="IPR013783">
    <property type="entry name" value="Ig-like_fold"/>
</dbReference>
<dbReference type="InterPro" id="IPR000601">
    <property type="entry name" value="PKD_dom"/>
</dbReference>
<dbReference type="SMART" id="SM00089">
    <property type="entry name" value="PKD"/>
    <property type="match status" value="2"/>
</dbReference>
<dbReference type="OrthoDB" id="9765926at2"/>
<feature type="signal peptide" evidence="1">
    <location>
        <begin position="1"/>
        <end position="21"/>
    </location>
</feature>
<evidence type="ECO:0000313" key="4">
    <source>
        <dbReference type="Proteomes" id="UP000297407"/>
    </source>
</evidence>
<evidence type="ECO:0000256" key="1">
    <source>
        <dbReference type="SAM" id="SignalP"/>
    </source>
</evidence>
<protein>
    <submittedName>
        <fullName evidence="3">T9SS type B sorting domain-containing protein</fullName>
    </submittedName>
</protein>
<dbReference type="SUPFAM" id="SSF49299">
    <property type="entry name" value="PKD domain"/>
    <property type="match status" value="2"/>
</dbReference>
<dbReference type="PROSITE" id="PS50093">
    <property type="entry name" value="PKD"/>
    <property type="match status" value="1"/>
</dbReference>
<organism evidence="3 4">
    <name type="scientific">Flavobacterium humi</name>
    <dbReference type="NCBI Taxonomy" id="2562683"/>
    <lineage>
        <taxon>Bacteria</taxon>
        <taxon>Pseudomonadati</taxon>
        <taxon>Bacteroidota</taxon>
        <taxon>Flavobacteriia</taxon>
        <taxon>Flavobacteriales</taxon>
        <taxon>Flavobacteriaceae</taxon>
        <taxon>Flavobacterium</taxon>
    </lineage>
</organism>
<dbReference type="EMBL" id="SRLH01000001">
    <property type="protein sequence ID" value="TGD59382.1"/>
    <property type="molecule type" value="Genomic_DNA"/>
</dbReference>
<reference evidence="3 4" key="1">
    <citation type="submission" date="2019-04" db="EMBL/GenBank/DDBJ databases">
        <title>Flavobacterium sp. strain DS2-A Genome sequencing and assembly.</title>
        <authorList>
            <person name="Kim I."/>
        </authorList>
    </citation>
    <scope>NUCLEOTIDE SEQUENCE [LARGE SCALE GENOMIC DNA]</scope>
    <source>
        <strain evidence="3 4">DS2-A</strain>
    </source>
</reference>
<dbReference type="InterPro" id="IPR035986">
    <property type="entry name" value="PKD_dom_sf"/>
</dbReference>
<gene>
    <name evidence="3" type="ORF">E4635_00140</name>
</gene>
<comment type="caution">
    <text evidence="3">The sequence shown here is derived from an EMBL/GenBank/DDBJ whole genome shotgun (WGS) entry which is preliminary data.</text>
</comment>
<name>A0A4Z0LBW6_9FLAO</name>
<keyword evidence="4" id="KW-1185">Reference proteome</keyword>
<dbReference type="AlphaFoldDB" id="A0A4Z0LBW6"/>
<dbReference type="Gene3D" id="2.60.40.10">
    <property type="entry name" value="Immunoglobulins"/>
    <property type="match status" value="2"/>
</dbReference>
<dbReference type="CDD" id="cd00146">
    <property type="entry name" value="PKD"/>
    <property type="match status" value="1"/>
</dbReference>
<feature type="domain" description="PKD" evidence="2">
    <location>
        <begin position="384"/>
        <end position="446"/>
    </location>
</feature>
<dbReference type="Pfam" id="PF13585">
    <property type="entry name" value="CHU_C"/>
    <property type="match status" value="1"/>
</dbReference>
<keyword evidence="1" id="KW-0732">Signal</keyword>
<sequence>MIHTKLKLAICLFFITMISLAQGEANIWYFGNHAGLDFNSGNPVALTNGQLNTEEGCATLSNAAGQLLFYTDGTTIYNKNHQVMLNGTGLMGNSSTTQSATIVPKPGSATLFYVFTIDYEAHANGFRYSVIDLTLDGGLGGVTADKNILVYTPTLESIGITKHANGTDYWIVTHGCNSNTFYSHLLTSSGLSSTPVTTNVGAVITGIGFYSAGTIKISPSGSKLALTSVSDIAQLFNFNNSTGVISNGLTLLAEGGELYGVEFSPDESILYISNAWHKLYQFNLSAADIPASKFTLYDDNKYPGTLQLGPDGKIYMAVINQNKIAVINNPDVVGIGCNFQLDAIDLAGKISLSGLPSFNQSFFFNPSIELENACVGQNTQLELNTNQTIVSATWDFGDGSPTSNAIIANHTYTTAGTYTVTVTATSPVGTNTKSRNIVISAMPSATQPQDMLQCDTDNNGLYAFDLTTRNTFILNSQNPNQFTVKYFANAADYSNNVAIATPTGYQNVVAYQQQTIIAEVSNNANTNCKATTTFAIDVFDTPLPNLPVNIPALALCDNTTIGTDTDGRILFNLNQRAATILNGQSPSQFSIVYYTDAALSNLITTPENYSNTNPTETIYAKVVNNDNPSCMAMTSFTIQVLSLPVITSTVTLKQCDDNTDGYSIFNLTEANNTISTNHANETFAYFETLSNAQSNILPIQNFTAYPNQIVSNDVVYVRISNSNNCYRTAQLNLNVSTTQIPLNFTRNFTVCDDSASGTNTDGIAEFDFSSVTNEVQNLFPAGQQLIITYYKNLANALAENNAITDISNYSNIGYPNSQNIYIRVDSQVNNDCLGLGSHITLHVEKIPIVSPQELKHCDDDQDGQFGFDTTNLQSNLLNGLTNVTVSYLDQNNNPLPSPLPNPFVSASQTVKAVVTNNTPTACSYETTISFIVDDLPEVFPLPASLTTACDDETNPVLQDGKYPFNTSTFQSTILNSQAGMTVAYFDGNNNLLPSPLPNPFLSGTQNVRVEVTNPSNTNCKTVATIPFIVNPVPNISLLGDELVCSNNTTFTKTIDAGIQDNTLTSDYTYVWKLNGAVIPNETNYSLTVNQEGIYTVEVFNNLGCSRTRTITVTASDIATITNVEVTDFSSDNSIVVHVTGNGNYVYSLDNSIFQTSNVFLGLEAGIYTVYVKDLNGCGIVKEDVNILGIPSFFTPNGDGYHDFWNIKGINRNSKGIVHIFDRLGKLIKQISTNSQGWDGTFNNQPLPATDYWYIIKLADGREFKGHFALKR</sequence>
<evidence type="ECO:0000313" key="3">
    <source>
        <dbReference type="EMBL" id="TGD59382.1"/>
    </source>
</evidence>
<dbReference type="RefSeq" id="WP_135524588.1">
    <property type="nucleotide sequence ID" value="NZ_SRLH01000001.1"/>
</dbReference>
<evidence type="ECO:0000259" key="2">
    <source>
        <dbReference type="PROSITE" id="PS50093"/>
    </source>
</evidence>
<dbReference type="InterPro" id="IPR022409">
    <property type="entry name" value="PKD/Chitinase_dom"/>
</dbReference>
<dbReference type="NCBIfam" id="TIGR04131">
    <property type="entry name" value="Bac_Flav_CTERM"/>
    <property type="match status" value="1"/>
</dbReference>
<accession>A0A4Z0LBW6</accession>
<dbReference type="SUPFAM" id="SSF82171">
    <property type="entry name" value="DPP6 N-terminal domain-like"/>
    <property type="match status" value="1"/>
</dbReference>
<proteinExistence type="predicted"/>
<dbReference type="InterPro" id="IPR026341">
    <property type="entry name" value="T9SS_type_B"/>
</dbReference>
<dbReference type="Proteomes" id="UP000297407">
    <property type="component" value="Unassembled WGS sequence"/>
</dbReference>
<dbReference type="Pfam" id="PF00801">
    <property type="entry name" value="PKD"/>
    <property type="match status" value="1"/>
</dbReference>